<organism evidence="2 3">
    <name type="scientific">Spirosoma aureum</name>
    <dbReference type="NCBI Taxonomy" id="2692134"/>
    <lineage>
        <taxon>Bacteria</taxon>
        <taxon>Pseudomonadati</taxon>
        <taxon>Bacteroidota</taxon>
        <taxon>Cytophagia</taxon>
        <taxon>Cytophagales</taxon>
        <taxon>Cytophagaceae</taxon>
        <taxon>Spirosoma</taxon>
    </lineage>
</organism>
<proteinExistence type="predicted"/>
<dbReference type="AlphaFoldDB" id="A0A6G9AMZ4"/>
<evidence type="ECO:0000313" key="2">
    <source>
        <dbReference type="EMBL" id="QIP13788.1"/>
    </source>
</evidence>
<accession>A0A6G9AMZ4</accession>
<feature type="compositionally biased region" description="Basic and acidic residues" evidence="1">
    <location>
        <begin position="85"/>
        <end position="100"/>
    </location>
</feature>
<gene>
    <name evidence="2" type="ORF">G8759_14785</name>
</gene>
<dbReference type="EMBL" id="CP050063">
    <property type="protein sequence ID" value="QIP13788.1"/>
    <property type="molecule type" value="Genomic_DNA"/>
</dbReference>
<keyword evidence="3" id="KW-1185">Reference proteome</keyword>
<sequence length="115" mass="12769">MSCGSNNLSTSPLGRVYLANARMQDVEPTGDVSGVYYAFRLTVWEMIEVAPDPNSYVLAWNLIELYAKADLLEFELMGVRRQVKVDKRAGPPGGEKEKRQFSNRTGDPVVSSKSP</sequence>
<evidence type="ECO:0000313" key="3">
    <source>
        <dbReference type="Proteomes" id="UP000501802"/>
    </source>
</evidence>
<protein>
    <submittedName>
        <fullName evidence="2">Uncharacterized protein</fullName>
    </submittedName>
</protein>
<dbReference type="KEGG" id="spib:G8759_14785"/>
<dbReference type="Proteomes" id="UP000501802">
    <property type="component" value="Chromosome"/>
</dbReference>
<name>A0A6G9AMZ4_9BACT</name>
<reference evidence="2 3" key="1">
    <citation type="submission" date="2020-03" db="EMBL/GenBank/DDBJ databases">
        <authorList>
            <person name="Kim M.K."/>
        </authorList>
    </citation>
    <scope>NUCLEOTIDE SEQUENCE [LARGE SCALE GENOMIC DNA]</scope>
    <source>
        <strain evidence="2 3">BT328</strain>
    </source>
</reference>
<feature type="region of interest" description="Disordered" evidence="1">
    <location>
        <begin position="85"/>
        <end position="115"/>
    </location>
</feature>
<evidence type="ECO:0000256" key="1">
    <source>
        <dbReference type="SAM" id="MobiDB-lite"/>
    </source>
</evidence>
<dbReference type="RefSeq" id="WP_167209193.1">
    <property type="nucleotide sequence ID" value="NZ_CP050063.1"/>
</dbReference>